<sequence>MAFLFLAIPVIVLHVLKSIKLSDDDEGYLRVLLGLGALIVALLALNGWFMNTVYNCVKFLRKQEHFVEVLYL</sequence>
<keyword evidence="2" id="KW-0732">Signal</keyword>
<evidence type="ECO:0000256" key="1">
    <source>
        <dbReference type="SAM" id="Phobius"/>
    </source>
</evidence>
<dbReference type="WBParaSite" id="L893_g22208.t1">
    <property type="protein sequence ID" value="L893_g22208.t1"/>
    <property type="gene ID" value="L893_g22208"/>
</dbReference>
<keyword evidence="3" id="KW-1185">Reference proteome</keyword>
<dbReference type="AlphaFoldDB" id="A0A1I7Z2N8"/>
<protein>
    <submittedName>
        <fullName evidence="4">G_PROTEIN_RECEP_F2_4 domain-containing protein</fullName>
    </submittedName>
</protein>
<evidence type="ECO:0000256" key="2">
    <source>
        <dbReference type="SAM" id="SignalP"/>
    </source>
</evidence>
<name>A0A1I7Z2N8_9BILA</name>
<organism evidence="3 4">
    <name type="scientific">Steinernema glaseri</name>
    <dbReference type="NCBI Taxonomy" id="37863"/>
    <lineage>
        <taxon>Eukaryota</taxon>
        <taxon>Metazoa</taxon>
        <taxon>Ecdysozoa</taxon>
        <taxon>Nematoda</taxon>
        <taxon>Chromadorea</taxon>
        <taxon>Rhabditida</taxon>
        <taxon>Tylenchina</taxon>
        <taxon>Panagrolaimomorpha</taxon>
        <taxon>Strongyloidoidea</taxon>
        <taxon>Steinernematidae</taxon>
        <taxon>Steinernema</taxon>
    </lineage>
</organism>
<keyword evidence="1" id="KW-1133">Transmembrane helix</keyword>
<feature type="chain" id="PRO_5009312898" evidence="2">
    <location>
        <begin position="19"/>
        <end position="72"/>
    </location>
</feature>
<feature type="signal peptide" evidence="2">
    <location>
        <begin position="1"/>
        <end position="18"/>
    </location>
</feature>
<proteinExistence type="predicted"/>
<evidence type="ECO:0000313" key="4">
    <source>
        <dbReference type="WBParaSite" id="L893_g22208.t1"/>
    </source>
</evidence>
<evidence type="ECO:0000313" key="3">
    <source>
        <dbReference type="Proteomes" id="UP000095287"/>
    </source>
</evidence>
<reference evidence="4" key="1">
    <citation type="submission" date="2016-11" db="UniProtKB">
        <authorList>
            <consortium name="WormBaseParasite"/>
        </authorList>
    </citation>
    <scope>IDENTIFICATION</scope>
</reference>
<keyword evidence="1" id="KW-0472">Membrane</keyword>
<keyword evidence="1" id="KW-0812">Transmembrane</keyword>
<accession>A0A1I7Z2N8</accession>
<feature type="transmembrane region" description="Helical" evidence="1">
    <location>
        <begin position="28"/>
        <end position="49"/>
    </location>
</feature>
<dbReference type="Proteomes" id="UP000095287">
    <property type="component" value="Unplaced"/>
</dbReference>